<evidence type="ECO:0000259" key="7">
    <source>
        <dbReference type="Pfam" id="PF09863"/>
    </source>
</evidence>
<dbReference type="InterPro" id="IPR018659">
    <property type="entry name" value="DUF2090"/>
</dbReference>
<name>A0A1R4I4J2_9GAMM</name>
<dbReference type="PANTHER" id="PTHR43085">
    <property type="entry name" value="HEXOKINASE FAMILY MEMBER"/>
    <property type="match status" value="1"/>
</dbReference>
<evidence type="ECO:0000256" key="3">
    <source>
        <dbReference type="ARBA" id="ARBA00022741"/>
    </source>
</evidence>
<evidence type="ECO:0000256" key="5">
    <source>
        <dbReference type="ARBA" id="ARBA00022840"/>
    </source>
</evidence>
<protein>
    <submittedName>
        <fullName evidence="8">5-keto-2-deoxygluconokinase / uncharacterized domain</fullName>
        <ecNumber evidence="8">2.7.1.92</ecNumber>
    </submittedName>
</protein>
<dbReference type="InterPro" id="IPR023314">
    <property type="entry name" value="Myo_inos_IolC-like_sf"/>
</dbReference>
<dbReference type="InterPro" id="IPR013785">
    <property type="entry name" value="Aldolase_TIM"/>
</dbReference>
<dbReference type="Gene3D" id="3.20.20.70">
    <property type="entry name" value="Aldolase class I"/>
    <property type="match status" value="1"/>
</dbReference>
<dbReference type="Pfam" id="PF00294">
    <property type="entry name" value="PfkB"/>
    <property type="match status" value="1"/>
</dbReference>
<keyword evidence="4" id="KW-0418">Kinase</keyword>
<dbReference type="OrthoDB" id="9792663at2"/>
<dbReference type="InterPro" id="IPR050306">
    <property type="entry name" value="PfkB_Carbo_kinase"/>
</dbReference>
<dbReference type="EMBL" id="FUKM01000057">
    <property type="protein sequence ID" value="SJN14636.1"/>
    <property type="molecule type" value="Genomic_DNA"/>
</dbReference>
<dbReference type="CDD" id="cd01166">
    <property type="entry name" value="KdgK"/>
    <property type="match status" value="1"/>
</dbReference>
<evidence type="ECO:0000256" key="1">
    <source>
        <dbReference type="ARBA" id="ARBA00010688"/>
    </source>
</evidence>
<dbReference type="InterPro" id="IPR002173">
    <property type="entry name" value="Carboh/pur_kinase_PfkB_CS"/>
</dbReference>
<dbReference type="InterPro" id="IPR029056">
    <property type="entry name" value="Ribokinase-like"/>
</dbReference>
<dbReference type="Gene3D" id="2.20.150.10">
    <property type="entry name" value="putative 5-dehydro-2- deoxygluconokinase"/>
    <property type="match status" value="1"/>
</dbReference>
<dbReference type="Proteomes" id="UP000196331">
    <property type="component" value="Unassembled WGS sequence"/>
</dbReference>
<sequence>MLNNNGQQQPLDLICLGRVAVDLYAEQIGSRLEDVASFAKYLGGSSGNVAYGTARLGLKSAMLSRVGNEQMGHFVREELSRAGVDTSALQTDPERHTGLVLLALKDRESFPLLFYRRDCADMAIDAAAIDPDFIARAKALAITGTHLSTETTRKACRKALDAAARANVKRVLDIDYRPVLWGLTHPGDGETRFIADDKVTTDLQQWLVDFDLIVGTEEEFHIAGGSTDTLEALRNVRQVSAATLVCKLGPLGCVVFEGDIPPRIEDGILIEGVQVEVLNVLGAGDAFMSGLLRGWLRDEPWQTSAQYANACGALVVSRHGCAPAMPTEDELFDYLARRDDVPRPDVDKRLNHLHRVTTRVPAQWPEVLGLAFDHRRQLTDMARDEQAEVTQLPKLKKLLVTAAEEGAKRGGLATPAILVDDVLGQDALNQASGQGWWIGRPVELPGSRPLRFQHGDDLGSCLRHWPREQIIKCLVFYHPDDALPLRLEQEERLRQLYQSACSQGLELLIEVIPPADMTCDDTTLPRSLQRLYNLGIRPDWWKLPMMSGAAWKAVGEIINREDAYCRGVVLLGLDAPMAEMKQGFMEAARHPCCKGFTVGRTLFAHASREWLAGRLDNVSLVQEVASNYAELIHAWRQLRNSQPQTLPYTEEA</sequence>
<evidence type="ECO:0000256" key="2">
    <source>
        <dbReference type="ARBA" id="ARBA00022679"/>
    </source>
</evidence>
<evidence type="ECO:0000256" key="4">
    <source>
        <dbReference type="ARBA" id="ARBA00022777"/>
    </source>
</evidence>
<comment type="caution">
    <text evidence="8">The sequence shown here is derived from an EMBL/GenBank/DDBJ whole genome shotgun (WGS) entry which is preliminary data.</text>
</comment>
<reference evidence="8 9" key="1">
    <citation type="submission" date="2017-02" db="EMBL/GenBank/DDBJ databases">
        <authorList>
            <person name="Dridi B."/>
        </authorList>
    </citation>
    <scope>NUCLEOTIDE SEQUENCE [LARGE SCALE GENOMIC DNA]</scope>
    <source>
        <strain evidence="8 9">JB380</strain>
    </source>
</reference>
<keyword evidence="2 8" id="KW-0808">Transferase</keyword>
<feature type="domain" description="DUF2090" evidence="7">
    <location>
        <begin position="330"/>
        <end position="638"/>
    </location>
</feature>
<dbReference type="PROSITE" id="PS00584">
    <property type="entry name" value="PFKB_KINASES_2"/>
    <property type="match status" value="1"/>
</dbReference>
<feature type="domain" description="Carbohydrate kinase PfkB" evidence="6">
    <location>
        <begin position="13"/>
        <end position="327"/>
    </location>
</feature>
<accession>A0A1R4I4J2</accession>
<gene>
    <name evidence="8" type="ORF">CZ787_16135</name>
</gene>
<evidence type="ECO:0000313" key="9">
    <source>
        <dbReference type="Proteomes" id="UP000196331"/>
    </source>
</evidence>
<dbReference type="GO" id="GO:0005524">
    <property type="term" value="F:ATP binding"/>
    <property type="evidence" value="ECO:0007669"/>
    <property type="project" value="UniProtKB-KW"/>
</dbReference>
<keyword evidence="5" id="KW-0067">ATP-binding</keyword>
<evidence type="ECO:0000259" key="6">
    <source>
        <dbReference type="Pfam" id="PF00294"/>
    </source>
</evidence>
<dbReference type="Gene3D" id="3.40.1190.20">
    <property type="match status" value="1"/>
</dbReference>
<dbReference type="InterPro" id="IPR030830">
    <property type="entry name" value="Myo_inos_IolC"/>
</dbReference>
<organism evidence="8 9">
    <name type="scientific">Halomonas citrativorans</name>
    <dbReference type="NCBI Taxonomy" id="2742612"/>
    <lineage>
        <taxon>Bacteria</taxon>
        <taxon>Pseudomonadati</taxon>
        <taxon>Pseudomonadota</taxon>
        <taxon>Gammaproteobacteria</taxon>
        <taxon>Oceanospirillales</taxon>
        <taxon>Halomonadaceae</taxon>
        <taxon>Halomonas</taxon>
    </lineage>
</organism>
<dbReference type="AlphaFoldDB" id="A0A1R4I4J2"/>
<evidence type="ECO:0000313" key="8">
    <source>
        <dbReference type="EMBL" id="SJN14636.1"/>
    </source>
</evidence>
<dbReference type="EC" id="2.7.1.92" evidence="8"/>
<comment type="similarity">
    <text evidence="1">Belongs to the carbohydrate kinase PfkB family.</text>
</comment>
<dbReference type="RefSeq" id="WP_087110884.1">
    <property type="nucleotide sequence ID" value="NZ_FUKM01000057.1"/>
</dbReference>
<proteinExistence type="inferred from homology"/>
<dbReference type="NCBIfam" id="TIGR04382">
    <property type="entry name" value="myo_inos_iolC_N"/>
    <property type="match status" value="1"/>
</dbReference>
<keyword evidence="3" id="KW-0547">Nucleotide-binding</keyword>
<dbReference type="SUPFAM" id="SSF53613">
    <property type="entry name" value="Ribokinase-like"/>
    <property type="match status" value="1"/>
</dbReference>
<dbReference type="GO" id="GO:0047590">
    <property type="term" value="F:5-dehydro-2-deoxygluconokinase activity"/>
    <property type="evidence" value="ECO:0007669"/>
    <property type="project" value="UniProtKB-EC"/>
</dbReference>
<dbReference type="InterPro" id="IPR011611">
    <property type="entry name" value="PfkB_dom"/>
</dbReference>
<dbReference type="PANTHER" id="PTHR43085:SF49">
    <property type="entry name" value="5-DEHYDRO-2-DEOXYGLUCONOKINASE"/>
    <property type="match status" value="1"/>
</dbReference>
<dbReference type="Pfam" id="PF09863">
    <property type="entry name" value="DUF2090"/>
    <property type="match status" value="1"/>
</dbReference>